<accession>A0A1M7DWC5</accession>
<feature type="region of interest" description="Disordered" evidence="2">
    <location>
        <begin position="1"/>
        <end position="23"/>
    </location>
</feature>
<keyword evidence="7" id="KW-1185">Reference proteome</keyword>
<evidence type="ECO:0000256" key="1">
    <source>
        <dbReference type="ARBA" id="ARBA00022801"/>
    </source>
</evidence>
<evidence type="ECO:0000256" key="2">
    <source>
        <dbReference type="SAM" id="MobiDB-lite"/>
    </source>
</evidence>
<organism evidence="5 6">
    <name type="scientific">Halomonas cupida</name>
    <dbReference type="NCBI Taxonomy" id="44933"/>
    <lineage>
        <taxon>Bacteria</taxon>
        <taxon>Pseudomonadati</taxon>
        <taxon>Pseudomonadota</taxon>
        <taxon>Gammaproteobacteria</taxon>
        <taxon>Oceanospirillales</taxon>
        <taxon>Halomonadaceae</taxon>
        <taxon>Halomonas</taxon>
    </lineage>
</organism>
<dbReference type="InterPro" id="IPR022742">
    <property type="entry name" value="Hydrolase_4"/>
</dbReference>
<dbReference type="OrthoDB" id="9805123at2"/>
<dbReference type="Proteomes" id="UP000321726">
    <property type="component" value="Unassembled WGS sequence"/>
</dbReference>
<dbReference type="PANTHER" id="PTHR22946:SF9">
    <property type="entry name" value="POLYKETIDE TRANSFERASE AF380"/>
    <property type="match status" value="1"/>
</dbReference>
<evidence type="ECO:0000313" key="6">
    <source>
        <dbReference type="Proteomes" id="UP000184123"/>
    </source>
</evidence>
<dbReference type="AlphaFoldDB" id="A0A1M7DWC5"/>
<evidence type="ECO:0000313" key="4">
    <source>
        <dbReference type="EMBL" id="GEN22951.1"/>
    </source>
</evidence>
<name>A0A1M7DWC5_9GAMM</name>
<dbReference type="PANTHER" id="PTHR22946">
    <property type="entry name" value="DIENELACTONE HYDROLASE DOMAIN-CONTAINING PROTEIN-RELATED"/>
    <property type="match status" value="1"/>
</dbReference>
<dbReference type="EMBL" id="BJXU01000032">
    <property type="protein sequence ID" value="GEN22951.1"/>
    <property type="molecule type" value="Genomic_DNA"/>
</dbReference>
<dbReference type="RefSeq" id="WP_084541806.1">
    <property type="nucleotide sequence ID" value="NZ_BJXU01000032.1"/>
</dbReference>
<sequence>MSSGETRGREAAIGERDTSGHDAVPEGALDVAFISAGTICRGWHFPPAREPAHATVLMAHGLGGTIDGGLVDYGRQLSRAGYRVVAFDYRYFGRSDGTPRQLLTVRNQLSDWTTAITFAQRLAPTAPLVLWGTSFSSAHVMNLASRRDDIAAVIAMNPMLDGMTSVLAKLRESGWKSVLKLTAFALQDTLRGLIGSEPKHVPIVGEPGSLAAMTAPDAEDGIRRFAADNFINSMSARMLMTLGMYRPIQRAGRIRCPVLLQLCLRDTVTPTAAAYRTAARLADLATLKTYDAGHFDIYQGAMQDTFSRDQIAFLDHMLKDA</sequence>
<keyword evidence="1 5" id="KW-0378">Hydrolase</keyword>
<dbReference type="GO" id="GO:0052689">
    <property type="term" value="F:carboxylic ester hydrolase activity"/>
    <property type="evidence" value="ECO:0007669"/>
    <property type="project" value="UniProtKB-ARBA"/>
</dbReference>
<proteinExistence type="predicted"/>
<feature type="domain" description="Serine aminopeptidase S33" evidence="3">
    <location>
        <begin position="51"/>
        <end position="293"/>
    </location>
</feature>
<protein>
    <submittedName>
        <fullName evidence="4">Alpha/beta hydrolase</fullName>
    </submittedName>
    <submittedName>
        <fullName evidence="5">Lysophospholipase, alpha-beta hydrolase superfamily</fullName>
    </submittedName>
</protein>
<evidence type="ECO:0000313" key="7">
    <source>
        <dbReference type="Proteomes" id="UP000321726"/>
    </source>
</evidence>
<dbReference type="Pfam" id="PF12146">
    <property type="entry name" value="Hydrolase_4"/>
    <property type="match status" value="1"/>
</dbReference>
<dbReference type="Gene3D" id="3.40.50.1820">
    <property type="entry name" value="alpha/beta hydrolase"/>
    <property type="match status" value="1"/>
</dbReference>
<evidence type="ECO:0000259" key="3">
    <source>
        <dbReference type="Pfam" id="PF12146"/>
    </source>
</evidence>
<dbReference type="EMBL" id="FRCA01000003">
    <property type="protein sequence ID" value="SHL83756.1"/>
    <property type="molecule type" value="Genomic_DNA"/>
</dbReference>
<gene>
    <name evidence="4" type="ORF">HCU01_09000</name>
    <name evidence="5" type="ORF">SAMN05660971_01509</name>
</gene>
<dbReference type="STRING" id="44933.SAMN05660971_01509"/>
<reference evidence="4 7" key="2">
    <citation type="submission" date="2019-07" db="EMBL/GenBank/DDBJ databases">
        <title>Whole genome shotgun sequence of Halomonas cupida NBRC 102219.</title>
        <authorList>
            <person name="Hosoyama A."/>
            <person name="Uohara A."/>
            <person name="Ohji S."/>
            <person name="Ichikawa N."/>
        </authorList>
    </citation>
    <scope>NUCLEOTIDE SEQUENCE [LARGE SCALE GENOMIC DNA]</scope>
    <source>
        <strain evidence="4 7">NBRC 102219</strain>
    </source>
</reference>
<dbReference type="InterPro" id="IPR029058">
    <property type="entry name" value="AB_hydrolase_fold"/>
</dbReference>
<reference evidence="5 6" key="1">
    <citation type="submission" date="2016-11" db="EMBL/GenBank/DDBJ databases">
        <authorList>
            <person name="Jaros S."/>
            <person name="Januszkiewicz K."/>
            <person name="Wedrychowicz H."/>
        </authorList>
    </citation>
    <scope>NUCLEOTIDE SEQUENCE [LARGE SCALE GENOMIC DNA]</scope>
    <source>
        <strain evidence="5 6">DSM 4740</strain>
    </source>
</reference>
<dbReference type="SUPFAM" id="SSF53474">
    <property type="entry name" value="alpha/beta-Hydrolases"/>
    <property type="match status" value="1"/>
</dbReference>
<dbReference type="Proteomes" id="UP000184123">
    <property type="component" value="Unassembled WGS sequence"/>
</dbReference>
<dbReference type="InterPro" id="IPR050261">
    <property type="entry name" value="FrsA_esterase"/>
</dbReference>
<evidence type="ECO:0000313" key="5">
    <source>
        <dbReference type="EMBL" id="SHL83756.1"/>
    </source>
</evidence>